<keyword evidence="9" id="KW-0902">Two-component regulatory system</keyword>
<accession>A0A9J6P2G5</accession>
<dbReference type="GO" id="GO:0000155">
    <property type="term" value="F:phosphorelay sensor kinase activity"/>
    <property type="evidence" value="ECO:0007669"/>
    <property type="project" value="InterPro"/>
</dbReference>
<organism evidence="13 14">
    <name type="scientific">Oceanirhabdus seepicola</name>
    <dbReference type="NCBI Taxonomy" id="2828781"/>
    <lineage>
        <taxon>Bacteria</taxon>
        <taxon>Bacillati</taxon>
        <taxon>Bacillota</taxon>
        <taxon>Clostridia</taxon>
        <taxon>Eubacteriales</taxon>
        <taxon>Clostridiaceae</taxon>
        <taxon>Oceanirhabdus</taxon>
    </lineage>
</organism>
<dbReference type="InterPro" id="IPR003661">
    <property type="entry name" value="HisK_dim/P_dom"/>
</dbReference>
<dbReference type="InterPro" id="IPR005467">
    <property type="entry name" value="His_kinase_dom"/>
</dbReference>
<dbReference type="PANTHER" id="PTHR43711:SF26">
    <property type="entry name" value="SENSOR HISTIDINE KINASE RCSC"/>
    <property type="match status" value="1"/>
</dbReference>
<evidence type="ECO:0000256" key="4">
    <source>
        <dbReference type="ARBA" id="ARBA00022553"/>
    </source>
</evidence>
<feature type="transmembrane region" description="Helical" evidence="10">
    <location>
        <begin position="30"/>
        <end position="52"/>
    </location>
</feature>
<dbReference type="InterPro" id="IPR050736">
    <property type="entry name" value="Sensor_HK_Regulatory"/>
</dbReference>
<dbReference type="SUPFAM" id="SSF158472">
    <property type="entry name" value="HAMP domain-like"/>
    <property type="match status" value="1"/>
</dbReference>
<keyword evidence="14" id="KW-1185">Reference proteome</keyword>
<evidence type="ECO:0000259" key="11">
    <source>
        <dbReference type="PROSITE" id="PS50109"/>
    </source>
</evidence>
<dbReference type="Pfam" id="PF00512">
    <property type="entry name" value="HisKA"/>
    <property type="match status" value="1"/>
</dbReference>
<dbReference type="Gene3D" id="1.10.287.130">
    <property type="match status" value="1"/>
</dbReference>
<dbReference type="InterPro" id="IPR036097">
    <property type="entry name" value="HisK_dim/P_sf"/>
</dbReference>
<dbReference type="SMART" id="SM00388">
    <property type="entry name" value="HisKA"/>
    <property type="match status" value="1"/>
</dbReference>
<dbReference type="CDD" id="cd06225">
    <property type="entry name" value="HAMP"/>
    <property type="match status" value="1"/>
</dbReference>
<dbReference type="InterPro" id="IPR036890">
    <property type="entry name" value="HATPase_C_sf"/>
</dbReference>
<keyword evidence="6" id="KW-0547">Nucleotide-binding</keyword>
<keyword evidence="10" id="KW-0472">Membrane</keyword>
<dbReference type="EC" id="2.7.13.3" evidence="3"/>
<keyword evidence="5" id="KW-0808">Transferase</keyword>
<dbReference type="SUPFAM" id="SSF47384">
    <property type="entry name" value="Homodimeric domain of signal transducing histidine kinase"/>
    <property type="match status" value="1"/>
</dbReference>
<evidence type="ECO:0000256" key="2">
    <source>
        <dbReference type="ARBA" id="ARBA00004370"/>
    </source>
</evidence>
<dbReference type="PROSITE" id="PS50109">
    <property type="entry name" value="HIS_KIN"/>
    <property type="match status" value="1"/>
</dbReference>
<reference evidence="13" key="1">
    <citation type="journal article" date="2021" name="mSystems">
        <title>Bacteria and Archaea Synergistically Convert Glycine Betaine to Biogenic Methane in the Formosa Cold Seep of the South China Sea.</title>
        <authorList>
            <person name="Li L."/>
            <person name="Zhang W."/>
            <person name="Zhang S."/>
            <person name="Song L."/>
            <person name="Sun Q."/>
            <person name="Zhang H."/>
            <person name="Xiang H."/>
            <person name="Dong X."/>
        </authorList>
    </citation>
    <scope>NUCLEOTIDE SEQUENCE</scope>
    <source>
        <strain evidence="13">ZWT</strain>
    </source>
</reference>
<evidence type="ECO:0000256" key="6">
    <source>
        <dbReference type="ARBA" id="ARBA00022741"/>
    </source>
</evidence>
<dbReference type="PRINTS" id="PR00344">
    <property type="entry name" value="BCTRLSENSOR"/>
</dbReference>
<sequence length="375" mass="42304">MAAFTYFEPWDWHIVATANYDDINSASNSIMYTALAIGIIVLFIGIMIALFLSHTIIKPIMDLKSCMEKVTEGDLSVQSNIDSNDEVGVLSRSFNTLVKENNKLLEETREYNKLKVEFFSNISHELKTPLNIIFTTTQLLEYKFTRAEEVSPNKLNSYHATIKQNCYRLLKLVNNLIDITKIDSGYFELNKMNVNIVEIIEDITLSTVDYVNSKSRKIIFDTNTEEKIMAVDPEMMERIILNLISNSIKFTLPNDTITVTLTDLGDNIQLSIKDTGIGIAPEKQSVIFKRFRQVDRLLNRNHEGSGIGLSLVQSLVNMHDGSITVKSHLGKGSEFIITLPASLTTKPSARCNVDAATSDEDKVKKIHIEFSDIYS</sequence>
<dbReference type="SUPFAM" id="SSF55874">
    <property type="entry name" value="ATPase domain of HSP90 chaperone/DNA topoisomerase II/histidine kinase"/>
    <property type="match status" value="1"/>
</dbReference>
<keyword evidence="10" id="KW-0812">Transmembrane</keyword>
<reference evidence="13" key="2">
    <citation type="submission" date="2021-04" db="EMBL/GenBank/DDBJ databases">
        <authorList>
            <person name="Dong X."/>
        </authorList>
    </citation>
    <scope>NUCLEOTIDE SEQUENCE</scope>
    <source>
        <strain evidence="13">ZWT</strain>
    </source>
</reference>
<dbReference type="EMBL" id="JAGSOJ010000002">
    <property type="protein sequence ID" value="MCM1990249.1"/>
    <property type="molecule type" value="Genomic_DNA"/>
</dbReference>
<dbReference type="InterPro" id="IPR004358">
    <property type="entry name" value="Sig_transdc_His_kin-like_C"/>
</dbReference>
<proteinExistence type="predicted"/>
<protein>
    <recommendedName>
        <fullName evidence="3">histidine kinase</fullName>
        <ecNumber evidence="3">2.7.13.3</ecNumber>
    </recommendedName>
</protein>
<feature type="domain" description="Histidine kinase" evidence="11">
    <location>
        <begin position="121"/>
        <end position="343"/>
    </location>
</feature>
<dbReference type="Gene3D" id="6.10.340.10">
    <property type="match status" value="1"/>
</dbReference>
<dbReference type="PANTHER" id="PTHR43711">
    <property type="entry name" value="TWO-COMPONENT HISTIDINE KINASE"/>
    <property type="match status" value="1"/>
</dbReference>
<keyword evidence="4" id="KW-0597">Phosphoprotein</keyword>
<evidence type="ECO:0000256" key="1">
    <source>
        <dbReference type="ARBA" id="ARBA00000085"/>
    </source>
</evidence>
<dbReference type="SMART" id="SM00387">
    <property type="entry name" value="HATPase_c"/>
    <property type="match status" value="1"/>
</dbReference>
<dbReference type="AlphaFoldDB" id="A0A9J6P2G5"/>
<dbReference type="GO" id="GO:0005524">
    <property type="term" value="F:ATP binding"/>
    <property type="evidence" value="ECO:0007669"/>
    <property type="project" value="UniProtKB-KW"/>
</dbReference>
<evidence type="ECO:0000256" key="10">
    <source>
        <dbReference type="SAM" id="Phobius"/>
    </source>
</evidence>
<keyword evidence="8" id="KW-0067">ATP-binding</keyword>
<evidence type="ECO:0000259" key="12">
    <source>
        <dbReference type="PROSITE" id="PS50885"/>
    </source>
</evidence>
<dbReference type="InterPro" id="IPR003660">
    <property type="entry name" value="HAMP_dom"/>
</dbReference>
<dbReference type="Proteomes" id="UP001056429">
    <property type="component" value="Unassembled WGS sequence"/>
</dbReference>
<dbReference type="CDD" id="cd16922">
    <property type="entry name" value="HATPase_EvgS-ArcB-TorS-like"/>
    <property type="match status" value="1"/>
</dbReference>
<comment type="caution">
    <text evidence="13">The sequence shown here is derived from an EMBL/GenBank/DDBJ whole genome shotgun (WGS) entry which is preliminary data.</text>
</comment>
<evidence type="ECO:0000256" key="7">
    <source>
        <dbReference type="ARBA" id="ARBA00022777"/>
    </source>
</evidence>
<dbReference type="GO" id="GO:0016020">
    <property type="term" value="C:membrane"/>
    <property type="evidence" value="ECO:0007669"/>
    <property type="project" value="UniProtKB-SubCell"/>
</dbReference>
<dbReference type="CDD" id="cd00082">
    <property type="entry name" value="HisKA"/>
    <property type="match status" value="1"/>
</dbReference>
<keyword evidence="10" id="KW-1133">Transmembrane helix</keyword>
<evidence type="ECO:0000256" key="9">
    <source>
        <dbReference type="ARBA" id="ARBA00023012"/>
    </source>
</evidence>
<dbReference type="InterPro" id="IPR003594">
    <property type="entry name" value="HATPase_dom"/>
</dbReference>
<feature type="domain" description="HAMP" evidence="12">
    <location>
        <begin position="54"/>
        <end position="106"/>
    </location>
</feature>
<dbReference type="SMART" id="SM00304">
    <property type="entry name" value="HAMP"/>
    <property type="match status" value="1"/>
</dbReference>
<dbReference type="Gene3D" id="3.30.565.10">
    <property type="entry name" value="Histidine kinase-like ATPase, C-terminal domain"/>
    <property type="match status" value="1"/>
</dbReference>
<name>A0A9J6P2G5_9CLOT</name>
<evidence type="ECO:0000256" key="8">
    <source>
        <dbReference type="ARBA" id="ARBA00022840"/>
    </source>
</evidence>
<dbReference type="FunFam" id="3.30.565.10:FF:000037">
    <property type="entry name" value="Hybrid sensor histidine kinase/response regulator"/>
    <property type="match status" value="1"/>
</dbReference>
<comment type="catalytic activity">
    <reaction evidence="1">
        <text>ATP + protein L-histidine = ADP + protein N-phospho-L-histidine.</text>
        <dbReference type="EC" id="2.7.13.3"/>
    </reaction>
</comment>
<dbReference type="Pfam" id="PF00672">
    <property type="entry name" value="HAMP"/>
    <property type="match status" value="1"/>
</dbReference>
<evidence type="ECO:0000256" key="5">
    <source>
        <dbReference type="ARBA" id="ARBA00022679"/>
    </source>
</evidence>
<evidence type="ECO:0000256" key="3">
    <source>
        <dbReference type="ARBA" id="ARBA00012438"/>
    </source>
</evidence>
<evidence type="ECO:0000313" key="13">
    <source>
        <dbReference type="EMBL" id="MCM1990249.1"/>
    </source>
</evidence>
<keyword evidence="7 13" id="KW-0418">Kinase</keyword>
<comment type="subcellular location">
    <subcellularLocation>
        <location evidence="2">Membrane</location>
    </subcellularLocation>
</comment>
<dbReference type="PROSITE" id="PS50885">
    <property type="entry name" value="HAMP"/>
    <property type="match status" value="1"/>
</dbReference>
<dbReference type="Pfam" id="PF02518">
    <property type="entry name" value="HATPase_c"/>
    <property type="match status" value="1"/>
</dbReference>
<gene>
    <name evidence="13" type="ORF">KDK92_10935</name>
</gene>
<evidence type="ECO:0000313" key="14">
    <source>
        <dbReference type="Proteomes" id="UP001056429"/>
    </source>
</evidence>